<protein>
    <submittedName>
        <fullName evidence="1">Uncharacterized protein</fullName>
    </submittedName>
</protein>
<reference evidence="1" key="1">
    <citation type="submission" date="2020-03" db="EMBL/GenBank/DDBJ databases">
        <title>The deep terrestrial virosphere.</title>
        <authorList>
            <person name="Holmfeldt K."/>
            <person name="Nilsson E."/>
            <person name="Simone D."/>
            <person name="Lopez-Fernandez M."/>
            <person name="Wu X."/>
            <person name="de Brujin I."/>
            <person name="Lundin D."/>
            <person name="Andersson A."/>
            <person name="Bertilsson S."/>
            <person name="Dopson M."/>
        </authorList>
    </citation>
    <scope>NUCLEOTIDE SEQUENCE</scope>
    <source>
        <strain evidence="1">MM415B06821</strain>
    </source>
</reference>
<accession>A0A6M3LU50</accession>
<dbReference type="EMBL" id="MT143455">
    <property type="protein sequence ID" value="QJA97022.1"/>
    <property type="molecule type" value="Genomic_DNA"/>
</dbReference>
<gene>
    <name evidence="1" type="ORF">MM415B06821_0006</name>
</gene>
<name>A0A6M3LU50_9ZZZZ</name>
<evidence type="ECO:0000313" key="1">
    <source>
        <dbReference type="EMBL" id="QJA97022.1"/>
    </source>
</evidence>
<dbReference type="AlphaFoldDB" id="A0A6M3LU50"/>
<proteinExistence type="predicted"/>
<organism evidence="1">
    <name type="scientific">viral metagenome</name>
    <dbReference type="NCBI Taxonomy" id="1070528"/>
    <lineage>
        <taxon>unclassified sequences</taxon>
        <taxon>metagenomes</taxon>
        <taxon>organismal metagenomes</taxon>
    </lineage>
</organism>
<sequence length="45" mass="4957">MVNQPYSVICAYCGADLTCYADVDCGYDLRIGVEPCECTQTKDTQ</sequence>